<keyword evidence="2" id="KW-0238">DNA-binding</keyword>
<dbReference type="Pfam" id="PF00072">
    <property type="entry name" value="Response_reg"/>
    <property type="match status" value="1"/>
</dbReference>
<dbReference type="EMBL" id="LZRT01000078">
    <property type="protein sequence ID" value="OUM87265.1"/>
    <property type="molecule type" value="Genomic_DNA"/>
</dbReference>
<dbReference type="Pfam" id="PF12833">
    <property type="entry name" value="HTH_18"/>
    <property type="match status" value="1"/>
</dbReference>
<dbReference type="GO" id="GO:0043565">
    <property type="term" value="F:sequence-specific DNA binding"/>
    <property type="evidence" value="ECO:0007669"/>
    <property type="project" value="InterPro"/>
</dbReference>
<dbReference type="PROSITE" id="PS00041">
    <property type="entry name" value="HTH_ARAC_FAMILY_1"/>
    <property type="match status" value="1"/>
</dbReference>
<evidence type="ECO:0000256" key="2">
    <source>
        <dbReference type="ARBA" id="ARBA00023125"/>
    </source>
</evidence>
<feature type="domain" description="HTH araC/xylS-type" evidence="5">
    <location>
        <begin position="434"/>
        <end position="532"/>
    </location>
</feature>
<feature type="domain" description="Response regulatory" evidence="6">
    <location>
        <begin position="3"/>
        <end position="120"/>
    </location>
</feature>
<evidence type="ECO:0000259" key="5">
    <source>
        <dbReference type="PROSITE" id="PS01124"/>
    </source>
</evidence>
<sequence length="537" mass="63079">MYKVMLVDDDYPVLEFLSESVDWHAFGMAEPTLHMDGEEALAHAISDLPDILITDIGMPNMDGLQLIEKIKEMKPNVRVAILSCHSQFEYARQAMKLNVQDYLLKDTLDPSELQRLLRQFKESLDEEKSVNRQQENLRQILIRSRDKMKENFIRSTIHQPILHPDQWKQELESFGLQTNKALFLPVVMYVDQFRQARERFWTEDVLRFALNNVIEEMIASRSVVHFPYSAKRSVLLFAFQDTLKFNPYEETETILQHLQQSVRQSLKLSLSFIIGEKCRTPAEMQKEMADLLSGGGQRFYLEDGSIVKKRHPTYADVDLFLYYDKAREEFMNTLLDRQEESVHETVNRWIRFFRDQPRPPETIKDWVLKLLLDLKLKLLSVQWFQTPHSAEALHTEIFEIDSLPELESWLTNYLRSLRPVVIHILQSSGRPEIMQAIRYVFANMDKRIGLEEVAAHLHMNPSYFSRMFKKETGETFTDFVIRMKMQRARELLDTTNYSVGMICDMLGYDNQSYFIKTFKSAVGVTPMEYRRIGAVAK</sequence>
<evidence type="ECO:0000313" key="7">
    <source>
        <dbReference type="EMBL" id="OUM87265.1"/>
    </source>
</evidence>
<organism evidence="7 8">
    <name type="scientific">Bacillus thermozeamaize</name>
    <dbReference type="NCBI Taxonomy" id="230954"/>
    <lineage>
        <taxon>Bacteria</taxon>
        <taxon>Bacillati</taxon>
        <taxon>Bacillota</taxon>
        <taxon>Bacilli</taxon>
        <taxon>Bacillales</taxon>
        <taxon>Bacillaceae</taxon>
        <taxon>Bacillus</taxon>
    </lineage>
</organism>
<keyword evidence="1" id="KW-0805">Transcription regulation</keyword>
<evidence type="ECO:0008006" key="9">
    <source>
        <dbReference type="Google" id="ProtNLM"/>
    </source>
</evidence>
<evidence type="ECO:0000256" key="4">
    <source>
        <dbReference type="PROSITE-ProRule" id="PRU00169"/>
    </source>
</evidence>
<dbReference type="InterPro" id="IPR009057">
    <property type="entry name" value="Homeodomain-like_sf"/>
</dbReference>
<dbReference type="PROSITE" id="PS01124">
    <property type="entry name" value="HTH_ARAC_FAMILY_2"/>
    <property type="match status" value="1"/>
</dbReference>
<dbReference type="GO" id="GO:0000160">
    <property type="term" value="P:phosphorelay signal transduction system"/>
    <property type="evidence" value="ECO:0007669"/>
    <property type="project" value="InterPro"/>
</dbReference>
<evidence type="ECO:0000259" key="6">
    <source>
        <dbReference type="PROSITE" id="PS50110"/>
    </source>
</evidence>
<keyword evidence="4" id="KW-0597">Phosphoprotein</keyword>
<comment type="caution">
    <text evidence="7">The sequence shown here is derived from an EMBL/GenBank/DDBJ whole genome shotgun (WGS) entry which is preliminary data.</text>
</comment>
<reference evidence="8" key="1">
    <citation type="submission" date="2016-06" db="EMBL/GenBank/DDBJ databases">
        <authorList>
            <person name="Nascimento L."/>
            <person name="Pereira R.V."/>
            <person name="Martins L.F."/>
            <person name="Quaggio R.B."/>
            <person name="Silva A.M."/>
            <person name="Setubal J.C."/>
        </authorList>
    </citation>
    <scope>NUCLEOTIDE SEQUENCE [LARGE SCALE GENOMIC DNA]</scope>
</reference>
<dbReference type="SMART" id="SM00448">
    <property type="entry name" value="REC"/>
    <property type="match status" value="1"/>
</dbReference>
<dbReference type="Gene3D" id="3.40.50.2300">
    <property type="match status" value="1"/>
</dbReference>
<dbReference type="GO" id="GO:0003700">
    <property type="term" value="F:DNA-binding transcription factor activity"/>
    <property type="evidence" value="ECO:0007669"/>
    <property type="project" value="InterPro"/>
</dbReference>
<name>A0A1Y3PIQ0_9BACI</name>
<dbReference type="PANTHER" id="PTHR43280:SF10">
    <property type="entry name" value="REGULATORY PROTEIN POCR"/>
    <property type="match status" value="1"/>
</dbReference>
<evidence type="ECO:0000313" key="8">
    <source>
        <dbReference type="Proteomes" id="UP000196475"/>
    </source>
</evidence>
<dbReference type="InterPro" id="IPR018062">
    <property type="entry name" value="HTH_AraC-typ_CS"/>
</dbReference>
<dbReference type="InterPro" id="IPR001789">
    <property type="entry name" value="Sig_transdc_resp-reg_receiver"/>
</dbReference>
<dbReference type="Gene3D" id="1.10.10.60">
    <property type="entry name" value="Homeodomain-like"/>
    <property type="match status" value="2"/>
</dbReference>
<proteinExistence type="predicted"/>
<feature type="modified residue" description="4-aspartylphosphate" evidence="4">
    <location>
        <position position="55"/>
    </location>
</feature>
<dbReference type="PROSITE" id="PS50110">
    <property type="entry name" value="RESPONSE_REGULATORY"/>
    <property type="match status" value="1"/>
</dbReference>
<dbReference type="SUPFAM" id="SSF52172">
    <property type="entry name" value="CheY-like"/>
    <property type="match status" value="1"/>
</dbReference>
<dbReference type="PRINTS" id="PR00032">
    <property type="entry name" value="HTHARAC"/>
</dbReference>
<dbReference type="CDD" id="cd17536">
    <property type="entry name" value="REC_YesN-like"/>
    <property type="match status" value="1"/>
</dbReference>
<dbReference type="PANTHER" id="PTHR43280">
    <property type="entry name" value="ARAC-FAMILY TRANSCRIPTIONAL REGULATOR"/>
    <property type="match status" value="1"/>
</dbReference>
<dbReference type="AlphaFoldDB" id="A0A1Y3PIQ0"/>
<dbReference type="SUPFAM" id="SSF46689">
    <property type="entry name" value="Homeodomain-like"/>
    <property type="match status" value="2"/>
</dbReference>
<evidence type="ECO:0000256" key="3">
    <source>
        <dbReference type="ARBA" id="ARBA00023163"/>
    </source>
</evidence>
<dbReference type="InterPro" id="IPR020449">
    <property type="entry name" value="Tscrpt_reg_AraC-type_HTH"/>
</dbReference>
<evidence type="ECO:0000256" key="1">
    <source>
        <dbReference type="ARBA" id="ARBA00023015"/>
    </source>
</evidence>
<dbReference type="SMART" id="SM00342">
    <property type="entry name" value="HTH_ARAC"/>
    <property type="match status" value="1"/>
</dbReference>
<keyword evidence="3" id="KW-0804">Transcription</keyword>
<gene>
    <name evidence="7" type="ORF">BAA01_12185</name>
</gene>
<accession>A0A1Y3PIQ0</accession>
<protein>
    <recommendedName>
        <fullName evidence="9">DNA-binding response regulator</fullName>
    </recommendedName>
</protein>
<dbReference type="Proteomes" id="UP000196475">
    <property type="component" value="Unassembled WGS sequence"/>
</dbReference>
<dbReference type="InterPro" id="IPR011006">
    <property type="entry name" value="CheY-like_superfamily"/>
</dbReference>
<dbReference type="InterPro" id="IPR018060">
    <property type="entry name" value="HTH_AraC"/>
</dbReference>